<evidence type="ECO:0000256" key="1">
    <source>
        <dbReference type="SAM" id="SignalP"/>
    </source>
</evidence>
<gene>
    <name evidence="2" type="ORF">ENR64_00720</name>
</gene>
<protein>
    <recommendedName>
        <fullName evidence="3">C-type lysozyme inhibitor domain-containing protein</fullName>
    </recommendedName>
</protein>
<comment type="caution">
    <text evidence="2">The sequence shown here is derived from an EMBL/GenBank/DDBJ whole genome shotgun (WGS) entry which is preliminary data.</text>
</comment>
<reference evidence="2" key="1">
    <citation type="journal article" date="2020" name="mSystems">
        <title>Genome- and Community-Level Interaction Insights into Carbon Utilization and Element Cycling Functions of Hydrothermarchaeota in Hydrothermal Sediment.</title>
        <authorList>
            <person name="Zhou Z."/>
            <person name="Liu Y."/>
            <person name="Xu W."/>
            <person name="Pan J."/>
            <person name="Luo Z.H."/>
            <person name="Li M."/>
        </authorList>
    </citation>
    <scope>NUCLEOTIDE SEQUENCE [LARGE SCALE GENOMIC DNA]</scope>
    <source>
        <strain evidence="2">SpSt-418</strain>
    </source>
</reference>
<dbReference type="EMBL" id="DSRU01000013">
    <property type="protein sequence ID" value="HFM96293.1"/>
    <property type="molecule type" value="Genomic_DNA"/>
</dbReference>
<dbReference type="AlphaFoldDB" id="A0A7C3PBT3"/>
<evidence type="ECO:0000313" key="2">
    <source>
        <dbReference type="EMBL" id="HFM96293.1"/>
    </source>
</evidence>
<sequence>MWSKQKTPALLLLFLLTALWGLPQPPMDATEKIIWKCEAIGRQRAYQVAFEIGQPSVEVVIFAAPNFEPQNQQETLQITIQKSDRFEWVGTGQTARQEPLSLRIFTDNTTKLRIIHNQEVSEGSCFRDVESN</sequence>
<accession>A0A7C3PBT3</accession>
<organism evidence="2">
    <name type="scientific">Oscillatoriales cyanobacterium SpSt-418</name>
    <dbReference type="NCBI Taxonomy" id="2282169"/>
    <lineage>
        <taxon>Bacteria</taxon>
        <taxon>Bacillati</taxon>
        <taxon>Cyanobacteriota</taxon>
        <taxon>Cyanophyceae</taxon>
        <taxon>Oscillatoriophycideae</taxon>
        <taxon>Oscillatoriales</taxon>
    </lineage>
</organism>
<feature type="chain" id="PRO_5028125313" description="C-type lysozyme inhibitor domain-containing protein" evidence="1">
    <location>
        <begin position="30"/>
        <end position="132"/>
    </location>
</feature>
<evidence type="ECO:0008006" key="3">
    <source>
        <dbReference type="Google" id="ProtNLM"/>
    </source>
</evidence>
<proteinExistence type="predicted"/>
<keyword evidence="1" id="KW-0732">Signal</keyword>
<feature type="signal peptide" evidence="1">
    <location>
        <begin position="1"/>
        <end position="29"/>
    </location>
</feature>
<name>A0A7C3PBT3_9CYAN</name>